<dbReference type="GeneID" id="22585210"/>
<evidence type="ECO:0000256" key="1">
    <source>
        <dbReference type="SAM" id="SignalP"/>
    </source>
</evidence>
<name>C1GGR0_PARBD</name>
<dbReference type="KEGG" id="pbn:PADG_06497"/>
<sequence length="188" mass="20404">MKITIVASLLLTIAGLAAASPLAQPDDVPIVAVEPDNGPSITSKPGASCSGSGRVTCSFSDGQRDQSYQQALHPAARQEAFKNSTIKNGFKGTGLVLYEPNEIFLHIYILSFILLLSDTSHGSESFYTPQMPKNVRQLELQSSKIKQCMELLYSFDQSSLYQSIKRCQLATYSAAILAKKNKELRAAG</sequence>
<feature type="chain" id="PRO_5002909808" evidence="1">
    <location>
        <begin position="20"/>
        <end position="188"/>
    </location>
</feature>
<dbReference type="HOGENOM" id="CLU_1441469_0_0_1"/>
<keyword evidence="3" id="KW-1185">Reference proteome</keyword>
<dbReference type="AlphaFoldDB" id="C1GGR0"/>
<organism evidence="2 3">
    <name type="scientific">Paracoccidioides brasiliensis (strain Pb18)</name>
    <dbReference type="NCBI Taxonomy" id="502780"/>
    <lineage>
        <taxon>Eukaryota</taxon>
        <taxon>Fungi</taxon>
        <taxon>Dikarya</taxon>
        <taxon>Ascomycota</taxon>
        <taxon>Pezizomycotina</taxon>
        <taxon>Eurotiomycetes</taxon>
        <taxon>Eurotiomycetidae</taxon>
        <taxon>Onygenales</taxon>
        <taxon>Ajellomycetaceae</taxon>
        <taxon>Paracoccidioides</taxon>
    </lineage>
</organism>
<dbReference type="InParanoid" id="C1GGR0"/>
<keyword evidence="1" id="KW-0732">Signal</keyword>
<evidence type="ECO:0000313" key="2">
    <source>
        <dbReference type="EMBL" id="EEH50418.2"/>
    </source>
</evidence>
<dbReference type="RefSeq" id="XP_010761775.1">
    <property type="nucleotide sequence ID" value="XM_010763473.1"/>
</dbReference>
<proteinExistence type="predicted"/>
<dbReference type="EMBL" id="KN275964">
    <property type="protein sequence ID" value="EEH50418.2"/>
    <property type="molecule type" value="Genomic_DNA"/>
</dbReference>
<dbReference type="VEuPathDB" id="FungiDB:PADG_06497"/>
<protein>
    <submittedName>
        <fullName evidence="2">Uncharacterized protein</fullName>
    </submittedName>
</protein>
<dbReference type="Proteomes" id="UP000001628">
    <property type="component" value="Unassembled WGS sequence"/>
</dbReference>
<feature type="signal peptide" evidence="1">
    <location>
        <begin position="1"/>
        <end position="19"/>
    </location>
</feature>
<dbReference type="eggNOG" id="ENOG502RQ40">
    <property type="taxonomic scope" value="Eukaryota"/>
</dbReference>
<gene>
    <name evidence="2" type="ORF">PADG_06497</name>
</gene>
<reference evidence="2 3" key="1">
    <citation type="journal article" date="2011" name="PLoS Genet.">
        <title>Comparative genomic analysis of human fungal pathogens causing paracoccidioidomycosis.</title>
        <authorList>
            <person name="Desjardins C.A."/>
            <person name="Champion M.D."/>
            <person name="Holder J.W."/>
            <person name="Muszewska A."/>
            <person name="Goldberg J."/>
            <person name="Bailao A.M."/>
            <person name="Brigido M.M."/>
            <person name="Ferreira M.E."/>
            <person name="Garcia A.M."/>
            <person name="Grynberg M."/>
            <person name="Gujja S."/>
            <person name="Heiman D.I."/>
            <person name="Henn M.R."/>
            <person name="Kodira C.D."/>
            <person name="Leon-Narvaez H."/>
            <person name="Longo L.V."/>
            <person name="Ma L.J."/>
            <person name="Malavazi I."/>
            <person name="Matsuo A.L."/>
            <person name="Morais F.V."/>
            <person name="Pereira M."/>
            <person name="Rodriguez-Brito S."/>
            <person name="Sakthikumar S."/>
            <person name="Salem-Izacc S.M."/>
            <person name="Sykes S.M."/>
            <person name="Teixeira M.M."/>
            <person name="Vallejo M.C."/>
            <person name="Walter M.E."/>
            <person name="Yandava C."/>
            <person name="Young S."/>
            <person name="Zeng Q."/>
            <person name="Zucker J."/>
            <person name="Felipe M.S."/>
            <person name="Goldman G.H."/>
            <person name="Haas B.J."/>
            <person name="McEwen J.G."/>
            <person name="Nino-Vega G."/>
            <person name="Puccia R."/>
            <person name="San-Blas G."/>
            <person name="Soares C.M."/>
            <person name="Birren B.W."/>
            <person name="Cuomo C.A."/>
        </authorList>
    </citation>
    <scope>NUCLEOTIDE SEQUENCE [LARGE SCALE GENOMIC DNA]</scope>
    <source>
        <strain evidence="2 3">Pb18</strain>
    </source>
</reference>
<evidence type="ECO:0000313" key="3">
    <source>
        <dbReference type="Proteomes" id="UP000001628"/>
    </source>
</evidence>
<accession>C1GGR0</accession>